<keyword evidence="5" id="KW-1185">Reference proteome</keyword>
<evidence type="ECO:0000313" key="5">
    <source>
        <dbReference type="Proteomes" id="UP000824633"/>
    </source>
</evidence>
<keyword evidence="3" id="KW-0732">Signal</keyword>
<protein>
    <recommendedName>
        <fullName evidence="6">N-acetylmuramoyl-L-alanine amidase</fullName>
    </recommendedName>
</protein>
<gene>
    <name evidence="4" type="ORF">psyc5s11_16580</name>
</gene>
<dbReference type="SUPFAM" id="SSF69360">
    <property type="entry name" value="Cell wall binding repeat"/>
    <property type="match status" value="1"/>
</dbReference>
<feature type="signal peptide" evidence="3">
    <location>
        <begin position="1"/>
        <end position="22"/>
    </location>
</feature>
<feature type="chain" id="PRO_5046219690" description="N-acetylmuramoyl-L-alanine amidase" evidence="3">
    <location>
        <begin position="23"/>
        <end position="486"/>
    </location>
</feature>
<dbReference type="RefSeq" id="WP_224037171.1">
    <property type="nucleotide sequence ID" value="NZ_AP024849.1"/>
</dbReference>
<dbReference type="InterPro" id="IPR032675">
    <property type="entry name" value="LRR_dom_sf"/>
</dbReference>
<dbReference type="SUPFAM" id="SSF52058">
    <property type="entry name" value="L domain-like"/>
    <property type="match status" value="1"/>
</dbReference>
<dbReference type="PANTHER" id="PTHR45661:SF3">
    <property type="entry name" value="IG-LIKE DOMAIN-CONTAINING PROTEIN"/>
    <property type="match status" value="1"/>
</dbReference>
<sequence length="486" mass="53934">MIKHNKFILGLLALAISTSVISYNTTVRANAEETMQLYHILTDDRLPIHEAIDKNGITWEYKELSDGTLFIVRAKNAQAHMEVPSQINGKNVSIISDVPQYPEFKDYLSADERKDHVIQSVIIPSTVKFIESGAFACVNLTDVQLPTTTWVGKGAFMSTPWYEKQRDSKGLIIINGRLLDAENQSGDITIPSNVKEIAEGAFSGNMTSVTIPTGVIDIGENAFSNCSNIKSIVIPNGITEIKPGTFSRCYKLEDVTIPNSVTKIGKEAFSNCSKLENITIPDSVTEIDEGAFSYCSSLKKVKIPNNTQLGFDAFDDEVTIIKNGVSYNFKDINKKSSNTAQTTTPAINNVPQKATVQQGWHKDGNYWNWLWSDGSKRNGWYNEGENWYYFYGNGQMATGFIDLGGGFKYYLKPNSGDGKAVMAIGGEYIAGDWYYFNSASNGYKGAMKRGWIYDGGNWYYFYSSGQMAHNTTIDGYYVNSSGAWVS</sequence>
<dbReference type="Proteomes" id="UP000824633">
    <property type="component" value="Chromosome"/>
</dbReference>
<dbReference type="Pfam" id="PF13306">
    <property type="entry name" value="LRR_5"/>
    <property type="match status" value="2"/>
</dbReference>
<organism evidence="4 5">
    <name type="scientific">Clostridium gelidum</name>
    <dbReference type="NCBI Taxonomy" id="704125"/>
    <lineage>
        <taxon>Bacteria</taxon>
        <taxon>Bacillati</taxon>
        <taxon>Bacillota</taxon>
        <taxon>Clostridia</taxon>
        <taxon>Eubacteriales</taxon>
        <taxon>Clostridiaceae</taxon>
        <taxon>Clostridium</taxon>
    </lineage>
</organism>
<dbReference type="Gene3D" id="2.10.270.10">
    <property type="entry name" value="Cholin Binding"/>
    <property type="match status" value="2"/>
</dbReference>
<dbReference type="InterPro" id="IPR026906">
    <property type="entry name" value="LRR_5"/>
</dbReference>
<keyword evidence="1" id="KW-0677">Repeat</keyword>
<name>A0ABM7T108_9CLOT</name>
<proteinExistence type="predicted"/>
<evidence type="ECO:0000256" key="3">
    <source>
        <dbReference type="SAM" id="SignalP"/>
    </source>
</evidence>
<dbReference type="Gene3D" id="3.80.10.10">
    <property type="entry name" value="Ribonuclease Inhibitor"/>
    <property type="match status" value="2"/>
</dbReference>
<dbReference type="PROSITE" id="PS51170">
    <property type="entry name" value="CW"/>
    <property type="match status" value="2"/>
</dbReference>
<feature type="repeat" description="Cell wall-binding" evidence="2">
    <location>
        <begin position="448"/>
        <end position="467"/>
    </location>
</feature>
<reference evidence="5" key="1">
    <citation type="submission" date="2021-07" db="EMBL/GenBank/DDBJ databases">
        <title>Complete genome sequencing of a Clostridium isolate.</title>
        <authorList>
            <person name="Ueki A."/>
            <person name="Tonouchi A."/>
        </authorList>
    </citation>
    <scope>NUCLEOTIDE SEQUENCE [LARGE SCALE GENOMIC DNA]</scope>
    <source>
        <strain evidence="5">C5S11</strain>
    </source>
</reference>
<dbReference type="InterPro" id="IPR018337">
    <property type="entry name" value="Cell_wall/Cho-bd_repeat"/>
</dbReference>
<evidence type="ECO:0000256" key="2">
    <source>
        <dbReference type="PROSITE-ProRule" id="PRU00591"/>
    </source>
</evidence>
<dbReference type="Pfam" id="PF19085">
    <property type="entry name" value="Choline_bind_2"/>
    <property type="match status" value="1"/>
</dbReference>
<dbReference type="InterPro" id="IPR053139">
    <property type="entry name" value="Surface_bspA-like"/>
</dbReference>
<accession>A0ABM7T108</accession>
<evidence type="ECO:0000313" key="4">
    <source>
        <dbReference type="EMBL" id="BCZ45591.1"/>
    </source>
</evidence>
<feature type="repeat" description="Cell wall-binding" evidence="2">
    <location>
        <begin position="377"/>
        <end position="396"/>
    </location>
</feature>
<dbReference type="EMBL" id="AP024849">
    <property type="protein sequence ID" value="BCZ45591.1"/>
    <property type="molecule type" value="Genomic_DNA"/>
</dbReference>
<evidence type="ECO:0008006" key="6">
    <source>
        <dbReference type="Google" id="ProtNLM"/>
    </source>
</evidence>
<evidence type="ECO:0000256" key="1">
    <source>
        <dbReference type="ARBA" id="ARBA00022737"/>
    </source>
</evidence>
<dbReference type="Pfam" id="PF01473">
    <property type="entry name" value="Choline_bind_1"/>
    <property type="match status" value="2"/>
</dbReference>
<dbReference type="PANTHER" id="PTHR45661">
    <property type="entry name" value="SURFACE ANTIGEN"/>
    <property type="match status" value="1"/>
</dbReference>